<reference evidence="1 2" key="1">
    <citation type="journal article" date="2014" name="Nat. Commun.">
        <title>Multiple recent horizontal transfers of a large genomic region in cheese making fungi.</title>
        <authorList>
            <person name="Cheeseman K."/>
            <person name="Ropars J."/>
            <person name="Renault P."/>
            <person name="Dupont J."/>
            <person name="Gouzy J."/>
            <person name="Branca A."/>
            <person name="Abraham A.L."/>
            <person name="Ceppi M."/>
            <person name="Conseiller E."/>
            <person name="Debuchy R."/>
            <person name="Malagnac F."/>
            <person name="Goarin A."/>
            <person name="Silar P."/>
            <person name="Lacoste S."/>
            <person name="Sallet E."/>
            <person name="Bensimon A."/>
            <person name="Giraud T."/>
            <person name="Brygoo Y."/>
        </authorList>
    </citation>
    <scope>NUCLEOTIDE SEQUENCE [LARGE SCALE GENOMIC DNA]</scope>
    <source>
        <strain evidence="2">FM 013</strain>
    </source>
</reference>
<evidence type="ECO:0000313" key="1">
    <source>
        <dbReference type="EMBL" id="CRL19204.1"/>
    </source>
</evidence>
<dbReference type="AlphaFoldDB" id="A0A0G4NYX9"/>
<accession>A0A0G4NYX9</accession>
<name>A0A0G4NYX9_PENC3</name>
<sequence>MHLSIGIEHIEYIKENIYRVFASIDVSQLPTASIQAQLLHQQEQKRVVQALFRSDPLLLSVLSIWLCAFSFDIQWDLEKPVVST</sequence>
<keyword evidence="2" id="KW-1185">Reference proteome</keyword>
<dbReference type="EMBL" id="HG793135">
    <property type="protein sequence ID" value="CRL19204.1"/>
    <property type="molecule type" value="Genomic_DNA"/>
</dbReference>
<organism evidence="1 2">
    <name type="scientific">Penicillium camemberti (strain FM 013)</name>
    <dbReference type="NCBI Taxonomy" id="1429867"/>
    <lineage>
        <taxon>Eukaryota</taxon>
        <taxon>Fungi</taxon>
        <taxon>Dikarya</taxon>
        <taxon>Ascomycota</taxon>
        <taxon>Pezizomycotina</taxon>
        <taxon>Eurotiomycetes</taxon>
        <taxon>Eurotiomycetidae</taxon>
        <taxon>Eurotiales</taxon>
        <taxon>Aspergillaceae</taxon>
        <taxon>Penicillium</taxon>
    </lineage>
</organism>
<evidence type="ECO:0000313" key="2">
    <source>
        <dbReference type="Proteomes" id="UP000053732"/>
    </source>
</evidence>
<proteinExistence type="predicted"/>
<gene>
    <name evidence="1" type="ORF">PCAMFM013_S002g001074</name>
</gene>
<dbReference type="Proteomes" id="UP000053732">
    <property type="component" value="Unassembled WGS sequence"/>
</dbReference>
<protein>
    <submittedName>
        <fullName evidence="1">Str. FM013</fullName>
    </submittedName>
</protein>